<keyword evidence="4 7" id="KW-0812">Transmembrane</keyword>
<proteinExistence type="inferred from homology"/>
<dbReference type="Proteomes" id="UP001500427">
    <property type="component" value="Unassembled WGS sequence"/>
</dbReference>
<feature type="transmembrane region" description="Helical" evidence="7">
    <location>
        <begin position="75"/>
        <end position="91"/>
    </location>
</feature>
<comment type="subcellular location">
    <subcellularLocation>
        <location evidence="1">Cell membrane</location>
        <topology evidence="1">Multi-pass membrane protein</topology>
    </subcellularLocation>
</comment>
<gene>
    <name evidence="8" type="ORF">GCM10023258_17300</name>
</gene>
<dbReference type="InterPro" id="IPR007140">
    <property type="entry name" value="DUF350"/>
</dbReference>
<evidence type="ECO:0000256" key="5">
    <source>
        <dbReference type="ARBA" id="ARBA00022989"/>
    </source>
</evidence>
<evidence type="ECO:0000256" key="7">
    <source>
        <dbReference type="SAM" id="Phobius"/>
    </source>
</evidence>
<comment type="similarity">
    <text evidence="2">Belongs to the UPF0719 family.</text>
</comment>
<feature type="transmembrane region" description="Helical" evidence="7">
    <location>
        <begin position="49"/>
        <end position="69"/>
    </location>
</feature>
<sequence>MDLLSHLVAALVYAVVGVGVLGLGYVALDALTPGHLGTHIWTHRSVNAAVVLASGMLGLGLVVFAAIWFNGSASLGLALGWTLAFGLLGVGL</sequence>
<evidence type="ECO:0000313" key="9">
    <source>
        <dbReference type="Proteomes" id="UP001500427"/>
    </source>
</evidence>
<dbReference type="RefSeq" id="WP_345507064.1">
    <property type="nucleotide sequence ID" value="NZ_BAABIW010000011.1"/>
</dbReference>
<evidence type="ECO:0000313" key="8">
    <source>
        <dbReference type="EMBL" id="GAA5024879.1"/>
    </source>
</evidence>
<protein>
    <recommendedName>
        <fullName evidence="10">DUF350 domain-containing protein</fullName>
    </recommendedName>
</protein>
<dbReference type="Pfam" id="PF03994">
    <property type="entry name" value="DUF350"/>
    <property type="match status" value="1"/>
</dbReference>
<feature type="transmembrane region" description="Helical" evidence="7">
    <location>
        <begin position="6"/>
        <end position="28"/>
    </location>
</feature>
<evidence type="ECO:0000256" key="2">
    <source>
        <dbReference type="ARBA" id="ARBA00005779"/>
    </source>
</evidence>
<keyword evidence="6 7" id="KW-0472">Membrane</keyword>
<organism evidence="8 9">
    <name type="scientific">Terrabacter aeriphilus</name>
    <dbReference type="NCBI Taxonomy" id="515662"/>
    <lineage>
        <taxon>Bacteria</taxon>
        <taxon>Bacillati</taxon>
        <taxon>Actinomycetota</taxon>
        <taxon>Actinomycetes</taxon>
        <taxon>Micrococcales</taxon>
        <taxon>Intrasporangiaceae</taxon>
        <taxon>Terrabacter</taxon>
    </lineage>
</organism>
<name>A0ABP9JB22_9MICO</name>
<evidence type="ECO:0000256" key="4">
    <source>
        <dbReference type="ARBA" id="ARBA00022692"/>
    </source>
</evidence>
<evidence type="ECO:0000256" key="6">
    <source>
        <dbReference type="ARBA" id="ARBA00023136"/>
    </source>
</evidence>
<keyword evidence="5 7" id="KW-1133">Transmembrane helix</keyword>
<evidence type="ECO:0008006" key="10">
    <source>
        <dbReference type="Google" id="ProtNLM"/>
    </source>
</evidence>
<evidence type="ECO:0000256" key="1">
    <source>
        <dbReference type="ARBA" id="ARBA00004651"/>
    </source>
</evidence>
<keyword evidence="3" id="KW-1003">Cell membrane</keyword>
<accession>A0ABP9JB22</accession>
<evidence type="ECO:0000256" key="3">
    <source>
        <dbReference type="ARBA" id="ARBA00022475"/>
    </source>
</evidence>
<reference evidence="9" key="1">
    <citation type="journal article" date="2019" name="Int. J. Syst. Evol. Microbiol.">
        <title>The Global Catalogue of Microorganisms (GCM) 10K type strain sequencing project: providing services to taxonomists for standard genome sequencing and annotation.</title>
        <authorList>
            <consortium name="The Broad Institute Genomics Platform"/>
            <consortium name="The Broad Institute Genome Sequencing Center for Infectious Disease"/>
            <person name="Wu L."/>
            <person name="Ma J."/>
        </authorList>
    </citation>
    <scope>NUCLEOTIDE SEQUENCE [LARGE SCALE GENOMIC DNA]</scope>
    <source>
        <strain evidence="9">JCM 17687</strain>
    </source>
</reference>
<dbReference type="EMBL" id="BAABIW010000011">
    <property type="protein sequence ID" value="GAA5024879.1"/>
    <property type="molecule type" value="Genomic_DNA"/>
</dbReference>
<comment type="caution">
    <text evidence="8">The sequence shown here is derived from an EMBL/GenBank/DDBJ whole genome shotgun (WGS) entry which is preliminary data.</text>
</comment>
<keyword evidence="9" id="KW-1185">Reference proteome</keyword>